<dbReference type="Pfam" id="PF00307">
    <property type="entry name" value="CH"/>
    <property type="match status" value="1"/>
</dbReference>
<evidence type="ECO:0000313" key="30">
    <source>
        <dbReference type="Proteomes" id="UP000248481"/>
    </source>
</evidence>
<keyword evidence="9" id="KW-0285">Flavoprotein</keyword>
<dbReference type="EC" id="1.6.3.1" evidence="6"/>
<evidence type="ECO:0000256" key="3">
    <source>
        <dbReference type="ARBA" id="ARBA00004245"/>
    </source>
</evidence>
<keyword evidence="13 25" id="KW-0862">Zinc</keyword>
<evidence type="ECO:0000256" key="24">
    <source>
        <dbReference type="ARBA" id="ARBA00049522"/>
    </source>
</evidence>
<dbReference type="SMART" id="SM00132">
    <property type="entry name" value="LIM"/>
    <property type="match status" value="1"/>
</dbReference>
<dbReference type="GeneID" id="110583013"/>
<name>A0A8M1MIH7_NEOSC</name>
<evidence type="ECO:0000256" key="8">
    <source>
        <dbReference type="ARBA" id="ARBA00022490"/>
    </source>
</evidence>
<keyword evidence="19" id="KW-0472">Membrane</keyword>
<evidence type="ECO:0000256" key="10">
    <source>
        <dbReference type="ARBA" id="ARBA00022723"/>
    </source>
</evidence>
<evidence type="ECO:0000256" key="26">
    <source>
        <dbReference type="SAM" id="MobiDB-lite"/>
    </source>
</evidence>
<evidence type="ECO:0000256" key="12">
    <source>
        <dbReference type="ARBA" id="ARBA00022827"/>
    </source>
</evidence>
<evidence type="ECO:0000256" key="14">
    <source>
        <dbReference type="ARBA" id="ARBA00022857"/>
    </source>
</evidence>
<proteinExistence type="inferred from homology"/>
<evidence type="ECO:0000256" key="25">
    <source>
        <dbReference type="PROSITE-ProRule" id="PRU00125"/>
    </source>
</evidence>
<dbReference type="GO" id="GO:0003779">
    <property type="term" value="F:actin binding"/>
    <property type="evidence" value="ECO:0007669"/>
    <property type="project" value="UniProtKB-KW"/>
</dbReference>
<keyword evidence="30" id="KW-1185">Reference proteome</keyword>
<dbReference type="PANTHER" id="PTHR23167">
    <property type="entry name" value="CALPONIN HOMOLOGY DOMAIN-CONTAINING PROTEIN DDB_G0272472-RELATED"/>
    <property type="match status" value="1"/>
</dbReference>
<evidence type="ECO:0000256" key="2">
    <source>
        <dbReference type="ARBA" id="ARBA00004214"/>
    </source>
</evidence>
<dbReference type="GO" id="GO:0010008">
    <property type="term" value="C:endosome membrane"/>
    <property type="evidence" value="ECO:0007669"/>
    <property type="project" value="UniProtKB-SubCell"/>
</dbReference>
<evidence type="ECO:0000256" key="22">
    <source>
        <dbReference type="ARBA" id="ARBA00044245"/>
    </source>
</evidence>
<keyword evidence="21" id="KW-0206">Cytoskeleton</keyword>
<dbReference type="Proteomes" id="UP000248481">
    <property type="component" value="Chromosome 8"/>
</dbReference>
<feature type="domain" description="Calponin-homology (CH)" evidence="27">
    <location>
        <begin position="421"/>
        <end position="525"/>
    </location>
</feature>
<evidence type="ECO:0000256" key="9">
    <source>
        <dbReference type="ARBA" id="ARBA00022630"/>
    </source>
</evidence>
<keyword evidence="8" id="KW-0963">Cytoplasm</keyword>
<dbReference type="PROSITE" id="PS00478">
    <property type="entry name" value="LIM_DOMAIN_1"/>
    <property type="match status" value="1"/>
</dbReference>
<gene>
    <name evidence="31" type="primary">MICAL1</name>
</gene>
<dbReference type="FunFam" id="1.10.418.10:FF:000058">
    <property type="entry name" value="F-actin-methionine sulfoxide oxidase MICAL1 isoform X1"/>
    <property type="match status" value="1"/>
</dbReference>
<feature type="domain" description="BMERB" evidence="29">
    <location>
        <begin position="833"/>
        <end position="982"/>
    </location>
</feature>
<dbReference type="GO" id="GO:0016174">
    <property type="term" value="F:NAD(P)H oxidase H2O2-forming activity"/>
    <property type="evidence" value="ECO:0007669"/>
    <property type="project" value="UniProtKB-EC"/>
</dbReference>
<dbReference type="InterPro" id="IPR001781">
    <property type="entry name" value="Znf_LIM"/>
</dbReference>
<evidence type="ECO:0000256" key="7">
    <source>
        <dbReference type="ARBA" id="ARBA00012709"/>
    </source>
</evidence>
<dbReference type="EC" id="1.14.13.225" evidence="7"/>
<evidence type="ECO:0000256" key="20">
    <source>
        <dbReference type="ARBA" id="ARBA00023203"/>
    </source>
</evidence>
<keyword evidence="20" id="KW-0009">Actin-binding</keyword>
<keyword evidence="16" id="KW-0503">Monooxygenase</keyword>
<evidence type="ECO:0000259" key="29">
    <source>
        <dbReference type="PROSITE" id="PS51848"/>
    </source>
</evidence>
<feature type="domain" description="LIM zinc-binding" evidence="28">
    <location>
        <begin position="608"/>
        <end position="670"/>
    </location>
</feature>
<dbReference type="GO" id="GO:0030042">
    <property type="term" value="P:actin filament depolymerization"/>
    <property type="evidence" value="ECO:0007669"/>
    <property type="project" value="UniProtKB-ARBA"/>
</dbReference>
<dbReference type="PANTHER" id="PTHR23167:SF35">
    <property type="entry name" value="[F-ACTIN]-MONOOXYGENASE MICAL1"/>
    <property type="match status" value="1"/>
</dbReference>
<dbReference type="SMART" id="SM00033">
    <property type="entry name" value="CH"/>
    <property type="match status" value="1"/>
</dbReference>
<comment type="cofactor">
    <cofactor evidence="1">
        <name>FAD</name>
        <dbReference type="ChEBI" id="CHEBI:57692"/>
    </cofactor>
</comment>
<dbReference type="Pfam" id="PF00412">
    <property type="entry name" value="LIM"/>
    <property type="match status" value="1"/>
</dbReference>
<dbReference type="Pfam" id="PF25413">
    <property type="entry name" value="Rossman_Mical"/>
    <property type="match status" value="1"/>
</dbReference>
<dbReference type="Pfam" id="PF01494">
    <property type="entry name" value="FAD_binding_3"/>
    <property type="match status" value="1"/>
</dbReference>
<dbReference type="GO" id="GO:0071949">
    <property type="term" value="F:FAD binding"/>
    <property type="evidence" value="ECO:0007669"/>
    <property type="project" value="InterPro"/>
</dbReference>
<keyword evidence="18" id="KW-0175">Coiled coil</keyword>
<dbReference type="SUPFAM" id="SSF51905">
    <property type="entry name" value="FAD/NAD(P)-binding domain"/>
    <property type="match status" value="1"/>
</dbReference>
<keyword evidence="12" id="KW-0274">FAD</keyword>
<accession>A0A8M1MIH7</accession>
<dbReference type="PROSITE" id="PS51848">
    <property type="entry name" value="BMERB"/>
    <property type="match status" value="1"/>
</dbReference>
<evidence type="ECO:0000256" key="21">
    <source>
        <dbReference type="ARBA" id="ARBA00023212"/>
    </source>
</evidence>
<dbReference type="Gene3D" id="1.10.418.10">
    <property type="entry name" value="Calponin-like domain"/>
    <property type="match status" value="1"/>
</dbReference>
<feature type="compositionally biased region" description="Polar residues" evidence="26">
    <location>
        <begin position="687"/>
        <end position="707"/>
    </location>
</feature>
<dbReference type="InterPro" id="IPR036188">
    <property type="entry name" value="FAD/NAD-bd_sf"/>
</dbReference>
<dbReference type="FunFam" id="2.10.110.10:FF:000106">
    <property type="entry name" value="F-actin-monooxygenase MICAL1 isoform 1"/>
    <property type="match status" value="1"/>
</dbReference>
<feature type="compositionally biased region" description="Pro residues" evidence="26">
    <location>
        <begin position="584"/>
        <end position="598"/>
    </location>
</feature>
<dbReference type="InterPro" id="IPR057494">
    <property type="entry name" value="Rossman_Mical"/>
</dbReference>
<dbReference type="CDD" id="cd09358">
    <property type="entry name" value="LIM_Mical_like"/>
    <property type="match status" value="1"/>
</dbReference>
<dbReference type="GO" id="GO:0005856">
    <property type="term" value="C:cytoskeleton"/>
    <property type="evidence" value="ECO:0007669"/>
    <property type="project" value="UniProtKB-SubCell"/>
</dbReference>
<evidence type="ECO:0000256" key="5">
    <source>
        <dbReference type="ARBA" id="ARBA00008223"/>
    </source>
</evidence>
<keyword evidence="11" id="KW-0967">Endosome</keyword>
<keyword evidence="14" id="KW-0521">NADP</keyword>
<comment type="similarity">
    <text evidence="5">Belongs to the Mical family.</text>
</comment>
<dbReference type="PROSITE" id="PS50021">
    <property type="entry name" value="CH"/>
    <property type="match status" value="1"/>
</dbReference>
<evidence type="ECO:0000256" key="11">
    <source>
        <dbReference type="ARBA" id="ARBA00022753"/>
    </source>
</evidence>
<comment type="catalytic activity">
    <reaction evidence="24">
        <text>L-methionyl-[F-actin] + NADPH + O2 + H(+) = L-methionyl-(R)-S-oxide-[F-actin] + NADP(+) + H2O</text>
        <dbReference type="Rhea" id="RHEA:51308"/>
        <dbReference type="Rhea" id="RHEA-COMP:12953"/>
        <dbReference type="Rhea" id="RHEA-COMP:12956"/>
        <dbReference type="ChEBI" id="CHEBI:15377"/>
        <dbReference type="ChEBI" id="CHEBI:15378"/>
        <dbReference type="ChEBI" id="CHEBI:15379"/>
        <dbReference type="ChEBI" id="CHEBI:16044"/>
        <dbReference type="ChEBI" id="CHEBI:45764"/>
        <dbReference type="ChEBI" id="CHEBI:57783"/>
        <dbReference type="ChEBI" id="CHEBI:58349"/>
        <dbReference type="EC" id="1.14.13.225"/>
    </reaction>
</comment>
<dbReference type="CTD" id="64780"/>
<evidence type="ECO:0000256" key="18">
    <source>
        <dbReference type="ARBA" id="ARBA00023054"/>
    </source>
</evidence>
<dbReference type="RefSeq" id="XP_044773642.1">
    <property type="nucleotide sequence ID" value="XM_044917707.1"/>
</dbReference>
<evidence type="ECO:0000256" key="19">
    <source>
        <dbReference type="ARBA" id="ARBA00023136"/>
    </source>
</evidence>
<evidence type="ECO:0000259" key="28">
    <source>
        <dbReference type="PROSITE" id="PS50023"/>
    </source>
</evidence>
<comment type="subcellular location">
    <subcellularLocation>
        <location evidence="3">Cytoplasm</location>
        <location evidence="3">Cytoskeleton</location>
    </subcellularLocation>
    <subcellularLocation>
        <location evidence="4">Endosome membrane</location>
    </subcellularLocation>
    <subcellularLocation>
        <location evidence="2">Midbody</location>
    </subcellularLocation>
</comment>
<evidence type="ECO:0000256" key="17">
    <source>
        <dbReference type="ARBA" id="ARBA00023038"/>
    </source>
</evidence>
<dbReference type="Pfam" id="PF12130">
    <property type="entry name" value="bMERB_dom"/>
    <property type="match status" value="1"/>
</dbReference>
<dbReference type="Gene3D" id="2.10.110.10">
    <property type="entry name" value="Cysteine Rich Protein"/>
    <property type="match status" value="1"/>
</dbReference>
<dbReference type="PROSITE" id="PS50023">
    <property type="entry name" value="LIM_DOMAIN_2"/>
    <property type="match status" value="1"/>
</dbReference>
<evidence type="ECO:0000259" key="27">
    <source>
        <dbReference type="PROSITE" id="PS50021"/>
    </source>
</evidence>
<evidence type="ECO:0000256" key="13">
    <source>
        <dbReference type="ARBA" id="ARBA00022833"/>
    </source>
</evidence>
<dbReference type="InterPro" id="IPR022735">
    <property type="entry name" value="bMERB_dom"/>
</dbReference>
<feature type="region of interest" description="Disordered" evidence="26">
    <location>
        <begin position="670"/>
        <end position="750"/>
    </location>
</feature>
<feature type="compositionally biased region" description="Acidic residues" evidence="26">
    <location>
        <begin position="777"/>
        <end position="796"/>
    </location>
</feature>
<dbReference type="InterPro" id="IPR001715">
    <property type="entry name" value="CH_dom"/>
</dbReference>
<dbReference type="InterPro" id="IPR050540">
    <property type="entry name" value="F-actin_Monoox_Mical"/>
</dbReference>
<dbReference type="SMART" id="SM01203">
    <property type="entry name" value="DUF3585"/>
    <property type="match status" value="1"/>
</dbReference>
<evidence type="ECO:0000256" key="4">
    <source>
        <dbReference type="ARBA" id="ARBA00004608"/>
    </source>
</evidence>
<evidence type="ECO:0000256" key="6">
    <source>
        <dbReference type="ARBA" id="ARBA00012698"/>
    </source>
</evidence>
<organism evidence="30 31">
    <name type="scientific">Neomonachus schauinslandi</name>
    <name type="common">Hawaiian monk seal</name>
    <name type="synonym">Monachus schauinslandi</name>
    <dbReference type="NCBI Taxonomy" id="29088"/>
    <lineage>
        <taxon>Eukaryota</taxon>
        <taxon>Metazoa</taxon>
        <taxon>Chordata</taxon>
        <taxon>Craniata</taxon>
        <taxon>Vertebrata</taxon>
        <taxon>Euteleostomi</taxon>
        <taxon>Mammalia</taxon>
        <taxon>Eutheria</taxon>
        <taxon>Laurasiatheria</taxon>
        <taxon>Carnivora</taxon>
        <taxon>Caniformia</taxon>
        <taxon>Pinnipedia</taxon>
        <taxon>Phocidae</taxon>
        <taxon>Monachinae</taxon>
        <taxon>Monachini</taxon>
        <taxon>Neomonachus</taxon>
    </lineage>
</organism>
<reference evidence="31" key="1">
    <citation type="submission" date="2025-08" db="UniProtKB">
        <authorList>
            <consortium name="RefSeq"/>
        </authorList>
    </citation>
    <scope>IDENTIFICATION</scope>
    <source>
        <tissue evidence="31">Blood</tissue>
    </source>
</reference>
<evidence type="ECO:0000256" key="15">
    <source>
        <dbReference type="ARBA" id="ARBA00023002"/>
    </source>
</evidence>
<evidence type="ECO:0000256" key="16">
    <source>
        <dbReference type="ARBA" id="ARBA00023033"/>
    </source>
</evidence>
<dbReference type="AlphaFoldDB" id="A0A8M1MIH7"/>
<dbReference type="SUPFAM" id="SSF57716">
    <property type="entry name" value="Glucocorticoid receptor-like (DNA-binding domain)"/>
    <property type="match status" value="2"/>
</dbReference>
<dbReference type="SUPFAM" id="SSF47576">
    <property type="entry name" value="Calponin-homology domain, CH-domain"/>
    <property type="match status" value="1"/>
</dbReference>
<sequence>MASPTSTNPAHAHFESFLQAQLCQDVLSSFQGLCEALGLEPGGGLPQYRKMKAQLNYWSAKSLWAKLDKRAGQPVYQQGRACTNTKCLVVGAGPCGLRAAAELALLGARVVLVEKRTKFSRHNVLHLWPFTIHDLRALGAKKFYGRFCTGTLDHISIRQLQLLLLKVALLLGVEIHWGVTFTGLQPPPKKGSGWRAQLQPSPPAQLANYEFDVLISAAGGKFVPEGFTVREMRGKLAIGITVNFVNGRTVEETQVPEISGVARIYNQSFFQSLLKATGIDLENIVYYKDDTHYFVMTAKKQCLLRLGVLRQPFWPLGTGVARGFLAAFDAAWMVKRWAEGAGPLEVLAERESLYQLLSQTSPENMHRNVAQYGLDPATRYPTLNLRAVTPNQVRDLYDVAAKEPVRRNSDKIDGGSPATGSAGSQELLRWCQEQTAGYPGVHVTDLSSSWADGRALCALLHRLRPGLLEPSELQGLGALEATAWALKMAEYELGITPMLSAKAVVAGSDPLGLIAYLSHFHSTFKNVPHSPGPASQGFPGTPSAVLFLGKLQRTLQRTRAQENGEDTGGKKLRLEVEAKTPSTEEPPVPESGVPPTPPSQDQEAGAGDLCALCGEHLYVLERSCADGRFFHRSCFRCHSCEAMLWPGGYGQHPGDGHFYCLQHLPQTGPKEDGTDLCPESQDVPTPDENSMPSGPSTSVVPQEGTSPVPNPSQPTRRLIRLSSPERQRLSSLNLTPDPELEPPPKPPRSCSALARQALEGSFVGWGMPVQSSQVVAMEEEQEQSPSSSEEEKEAEETVALHSDTEEALLILAKNSGTMSKYPTWRRTLLRRAREEEMKRFCKAQAVQRRLNEIETALGELEAEGMKVELALRSQSRSPEQHKALGLEQLLQLVRKKNSLLAEEAELMLTVKELNLQEEQWQLDQELRSYVNQEGALKTPADRQAEDQLLKKLVDVVNQRDELIRFQEERRLSELALEPGAQG</sequence>
<dbReference type="GO" id="GO:0120501">
    <property type="term" value="F:F-actin monooxygenase activity"/>
    <property type="evidence" value="ECO:0007669"/>
    <property type="project" value="UniProtKB-EC"/>
</dbReference>
<dbReference type="InterPro" id="IPR002938">
    <property type="entry name" value="FAD-bd"/>
</dbReference>
<feature type="region of interest" description="Disordered" evidence="26">
    <location>
        <begin position="774"/>
        <end position="800"/>
    </location>
</feature>
<dbReference type="Gene3D" id="3.50.50.60">
    <property type="entry name" value="FAD/NAD(P)-binding domain"/>
    <property type="match status" value="2"/>
</dbReference>
<dbReference type="GO" id="GO:0030496">
    <property type="term" value="C:midbody"/>
    <property type="evidence" value="ECO:0007669"/>
    <property type="project" value="UniProtKB-SubCell"/>
</dbReference>
<dbReference type="CDD" id="cd21196">
    <property type="entry name" value="CH_MICAL1"/>
    <property type="match status" value="1"/>
</dbReference>
<dbReference type="GO" id="GO:0046872">
    <property type="term" value="F:metal ion binding"/>
    <property type="evidence" value="ECO:0007669"/>
    <property type="project" value="UniProtKB-KW"/>
</dbReference>
<evidence type="ECO:0000256" key="1">
    <source>
        <dbReference type="ARBA" id="ARBA00001974"/>
    </source>
</evidence>
<dbReference type="InterPro" id="IPR036872">
    <property type="entry name" value="CH_dom_sf"/>
</dbReference>
<keyword evidence="10 25" id="KW-0479">Metal-binding</keyword>
<keyword evidence="15" id="KW-0560">Oxidoreductase</keyword>
<feature type="compositionally biased region" description="Basic and acidic residues" evidence="26">
    <location>
        <begin position="559"/>
        <end position="578"/>
    </location>
</feature>
<feature type="region of interest" description="Disordered" evidence="26">
    <location>
        <begin position="558"/>
        <end position="604"/>
    </location>
</feature>
<protein>
    <recommendedName>
        <fullName evidence="22">Molecule interacting with CasL protein 1</fullName>
        <ecNumber evidence="7">1.14.13.225</ecNumber>
        <ecNumber evidence="6">1.6.3.1</ecNumber>
    </recommendedName>
</protein>
<comment type="catalytic activity">
    <reaction evidence="23">
        <text>NADPH + O2 + H(+) = H2O2 + NADP(+)</text>
        <dbReference type="Rhea" id="RHEA:11260"/>
        <dbReference type="ChEBI" id="CHEBI:15378"/>
        <dbReference type="ChEBI" id="CHEBI:15379"/>
        <dbReference type="ChEBI" id="CHEBI:16240"/>
        <dbReference type="ChEBI" id="CHEBI:57783"/>
        <dbReference type="ChEBI" id="CHEBI:58349"/>
        <dbReference type="EC" id="1.6.3.1"/>
    </reaction>
</comment>
<keyword evidence="17 25" id="KW-0440">LIM domain</keyword>
<evidence type="ECO:0000313" key="31">
    <source>
        <dbReference type="RefSeq" id="XP_044773642.1"/>
    </source>
</evidence>
<evidence type="ECO:0000256" key="23">
    <source>
        <dbReference type="ARBA" id="ARBA00048762"/>
    </source>
</evidence>